<keyword evidence="2" id="KW-1185">Reference proteome</keyword>
<accession>A0A183LP99</accession>
<name>A0A183LP99_9TREM</name>
<dbReference type="AlphaFoldDB" id="A0A183LP99"/>
<evidence type="ECO:0000313" key="1">
    <source>
        <dbReference type="EMBL" id="VDO67027.1"/>
    </source>
</evidence>
<dbReference type="EMBL" id="UZAI01001967">
    <property type="protein sequence ID" value="VDO67027.1"/>
    <property type="molecule type" value="Genomic_DNA"/>
</dbReference>
<sequence length="80" mass="9823">MTNQLLAEEKIKKRRWKWIGYRLWKSSNCITRQAPTWNPEGKRERRRPKNTLRRTIESVMGRINNNWKELEKIAQDRILC</sequence>
<protein>
    <submittedName>
        <fullName evidence="1">Uncharacterized protein</fullName>
    </submittedName>
</protein>
<organism evidence="1 2">
    <name type="scientific">Schistosoma margrebowiei</name>
    <dbReference type="NCBI Taxonomy" id="48269"/>
    <lineage>
        <taxon>Eukaryota</taxon>
        <taxon>Metazoa</taxon>
        <taxon>Spiralia</taxon>
        <taxon>Lophotrochozoa</taxon>
        <taxon>Platyhelminthes</taxon>
        <taxon>Trematoda</taxon>
        <taxon>Digenea</taxon>
        <taxon>Strigeidida</taxon>
        <taxon>Schistosomatoidea</taxon>
        <taxon>Schistosomatidae</taxon>
        <taxon>Schistosoma</taxon>
    </lineage>
</organism>
<reference evidence="1 2" key="1">
    <citation type="submission" date="2018-11" db="EMBL/GenBank/DDBJ databases">
        <authorList>
            <consortium name="Pathogen Informatics"/>
        </authorList>
    </citation>
    <scope>NUCLEOTIDE SEQUENCE [LARGE SCALE GENOMIC DNA]</scope>
    <source>
        <strain evidence="1 2">Zambia</strain>
    </source>
</reference>
<evidence type="ECO:0000313" key="2">
    <source>
        <dbReference type="Proteomes" id="UP000277204"/>
    </source>
</evidence>
<dbReference type="Proteomes" id="UP000277204">
    <property type="component" value="Unassembled WGS sequence"/>
</dbReference>
<gene>
    <name evidence="1" type="ORF">SMRZ_LOCUS5624</name>
</gene>
<proteinExistence type="predicted"/>